<evidence type="ECO:0000256" key="5">
    <source>
        <dbReference type="ARBA" id="ARBA00022970"/>
    </source>
</evidence>
<protein>
    <submittedName>
        <fullName evidence="7">ABC transporter ATP-binding protein</fullName>
    </submittedName>
</protein>
<name>A0ABN3H969_9ACTN</name>
<evidence type="ECO:0000256" key="4">
    <source>
        <dbReference type="ARBA" id="ARBA00022840"/>
    </source>
</evidence>
<dbReference type="RefSeq" id="WP_344617286.1">
    <property type="nucleotide sequence ID" value="NZ_BAAARV010000073.1"/>
</dbReference>
<keyword evidence="3" id="KW-0547">Nucleotide-binding</keyword>
<evidence type="ECO:0000256" key="3">
    <source>
        <dbReference type="ARBA" id="ARBA00022741"/>
    </source>
</evidence>
<accession>A0ABN3H969</accession>
<dbReference type="InterPro" id="IPR027417">
    <property type="entry name" value="P-loop_NTPase"/>
</dbReference>
<keyword evidence="2" id="KW-0813">Transport</keyword>
<organism evidence="7 8">
    <name type="scientific">Dactylosporangium salmoneum</name>
    <dbReference type="NCBI Taxonomy" id="53361"/>
    <lineage>
        <taxon>Bacteria</taxon>
        <taxon>Bacillati</taxon>
        <taxon>Actinomycetota</taxon>
        <taxon>Actinomycetes</taxon>
        <taxon>Micromonosporales</taxon>
        <taxon>Micromonosporaceae</taxon>
        <taxon>Dactylosporangium</taxon>
    </lineage>
</organism>
<dbReference type="SMART" id="SM00382">
    <property type="entry name" value="AAA"/>
    <property type="match status" value="1"/>
</dbReference>
<evidence type="ECO:0000313" key="8">
    <source>
        <dbReference type="Proteomes" id="UP001501444"/>
    </source>
</evidence>
<dbReference type="InterPro" id="IPR017871">
    <property type="entry name" value="ABC_transporter-like_CS"/>
</dbReference>
<comment type="caution">
    <text evidence="7">The sequence shown here is derived from an EMBL/GenBank/DDBJ whole genome shotgun (WGS) entry which is preliminary data.</text>
</comment>
<reference evidence="7 8" key="1">
    <citation type="journal article" date="2019" name="Int. J. Syst. Evol. Microbiol.">
        <title>The Global Catalogue of Microorganisms (GCM) 10K type strain sequencing project: providing services to taxonomists for standard genome sequencing and annotation.</title>
        <authorList>
            <consortium name="The Broad Institute Genomics Platform"/>
            <consortium name="The Broad Institute Genome Sequencing Center for Infectious Disease"/>
            <person name="Wu L."/>
            <person name="Ma J."/>
        </authorList>
    </citation>
    <scope>NUCLEOTIDE SEQUENCE [LARGE SCALE GENOMIC DNA]</scope>
    <source>
        <strain evidence="7 8">JCM 3272</strain>
    </source>
</reference>
<evidence type="ECO:0000259" key="6">
    <source>
        <dbReference type="PROSITE" id="PS50893"/>
    </source>
</evidence>
<dbReference type="PANTHER" id="PTHR43820:SF4">
    <property type="entry name" value="HIGH-AFFINITY BRANCHED-CHAIN AMINO ACID TRANSPORT ATP-BINDING PROTEIN LIVF"/>
    <property type="match status" value="1"/>
</dbReference>
<comment type="similarity">
    <text evidence="1">Belongs to the ABC transporter superfamily.</text>
</comment>
<dbReference type="Gene3D" id="3.40.50.300">
    <property type="entry name" value="P-loop containing nucleotide triphosphate hydrolases"/>
    <property type="match status" value="1"/>
</dbReference>
<keyword evidence="8" id="KW-1185">Reference proteome</keyword>
<dbReference type="Pfam" id="PF00005">
    <property type="entry name" value="ABC_tran"/>
    <property type="match status" value="1"/>
</dbReference>
<dbReference type="PANTHER" id="PTHR43820">
    <property type="entry name" value="HIGH-AFFINITY BRANCHED-CHAIN AMINO ACID TRANSPORT ATP-BINDING PROTEIN LIVF"/>
    <property type="match status" value="1"/>
</dbReference>
<dbReference type="InterPro" id="IPR003593">
    <property type="entry name" value="AAA+_ATPase"/>
</dbReference>
<dbReference type="EMBL" id="BAAARV010000073">
    <property type="protein sequence ID" value="GAA2372117.1"/>
    <property type="molecule type" value="Genomic_DNA"/>
</dbReference>
<proteinExistence type="inferred from homology"/>
<dbReference type="GO" id="GO:0005524">
    <property type="term" value="F:ATP binding"/>
    <property type="evidence" value="ECO:0007669"/>
    <property type="project" value="UniProtKB-KW"/>
</dbReference>
<feature type="domain" description="ABC transporter" evidence="6">
    <location>
        <begin position="5"/>
        <end position="239"/>
    </location>
</feature>
<evidence type="ECO:0000313" key="7">
    <source>
        <dbReference type="EMBL" id="GAA2372117.1"/>
    </source>
</evidence>
<keyword evidence="4 7" id="KW-0067">ATP-binding</keyword>
<dbReference type="CDD" id="cd03224">
    <property type="entry name" value="ABC_TM1139_LivF_branched"/>
    <property type="match status" value="1"/>
</dbReference>
<keyword evidence="5" id="KW-0029">Amino-acid transport</keyword>
<dbReference type="InterPro" id="IPR003439">
    <property type="entry name" value="ABC_transporter-like_ATP-bd"/>
</dbReference>
<gene>
    <name evidence="7" type="ORF">GCM10010170_074190</name>
</gene>
<dbReference type="Proteomes" id="UP001501444">
    <property type="component" value="Unassembled WGS sequence"/>
</dbReference>
<dbReference type="SUPFAM" id="SSF52540">
    <property type="entry name" value="P-loop containing nucleoside triphosphate hydrolases"/>
    <property type="match status" value="1"/>
</dbReference>
<sequence>MTPALEIRGVRFGYGDLTAVWDVSLTVPRETTVALVGRNGAGKTTLLSGVAGLLRCQSGSVLLEGDDISKLPAHTRARRGLSFVQEGKRILRELTVRENLVLGTFGRPASRKDAKALIDQMCTRFPPLAEKLEQPAGALSGGQQQMLAIAQALVNRPSLLLLDEPASGLAPVVVDEVLALVSELKREGLAILIVSEGGEELLSGVADEVAVIDQGHLVLTAAAHEVTAEDITAAMGIGPDSGTVPVAR</sequence>
<dbReference type="PROSITE" id="PS50893">
    <property type="entry name" value="ABC_TRANSPORTER_2"/>
    <property type="match status" value="1"/>
</dbReference>
<dbReference type="InterPro" id="IPR052156">
    <property type="entry name" value="BCAA_Transport_ATP-bd_LivF"/>
</dbReference>
<evidence type="ECO:0000256" key="2">
    <source>
        <dbReference type="ARBA" id="ARBA00022448"/>
    </source>
</evidence>
<evidence type="ECO:0000256" key="1">
    <source>
        <dbReference type="ARBA" id="ARBA00005417"/>
    </source>
</evidence>
<dbReference type="PROSITE" id="PS00211">
    <property type="entry name" value="ABC_TRANSPORTER_1"/>
    <property type="match status" value="1"/>
</dbReference>